<reference evidence="1 2" key="1">
    <citation type="submission" date="2018-06" db="EMBL/GenBank/DDBJ databases">
        <title>Comparative genomics reveals the genomic features of Rhizophagus irregularis, R. cerebriforme, R. diaphanum and Gigaspora rosea, and their symbiotic lifestyle signature.</title>
        <authorList>
            <person name="Morin E."/>
            <person name="San Clemente H."/>
            <person name="Chen E.C.H."/>
            <person name="De La Providencia I."/>
            <person name="Hainaut M."/>
            <person name="Kuo A."/>
            <person name="Kohler A."/>
            <person name="Murat C."/>
            <person name="Tang N."/>
            <person name="Roy S."/>
            <person name="Loubradou J."/>
            <person name="Henrissat B."/>
            <person name="Grigoriev I.V."/>
            <person name="Corradi N."/>
            <person name="Roux C."/>
            <person name="Martin F.M."/>
        </authorList>
    </citation>
    <scope>NUCLEOTIDE SEQUENCE [LARGE SCALE GENOMIC DNA]</scope>
    <source>
        <strain evidence="1 2">DAOM 194757</strain>
    </source>
</reference>
<dbReference type="AlphaFoldDB" id="A0A397UG96"/>
<name>A0A397UG96_9GLOM</name>
<keyword evidence="2" id="KW-1185">Reference proteome</keyword>
<evidence type="ECO:0000313" key="1">
    <source>
        <dbReference type="EMBL" id="RIB08097.1"/>
    </source>
</evidence>
<proteinExistence type="predicted"/>
<organism evidence="1 2">
    <name type="scientific">Gigaspora rosea</name>
    <dbReference type="NCBI Taxonomy" id="44941"/>
    <lineage>
        <taxon>Eukaryota</taxon>
        <taxon>Fungi</taxon>
        <taxon>Fungi incertae sedis</taxon>
        <taxon>Mucoromycota</taxon>
        <taxon>Glomeromycotina</taxon>
        <taxon>Glomeromycetes</taxon>
        <taxon>Diversisporales</taxon>
        <taxon>Gigasporaceae</taxon>
        <taxon>Gigaspora</taxon>
    </lineage>
</organism>
<gene>
    <name evidence="1" type="ORF">C2G38_2212522</name>
</gene>
<dbReference type="Proteomes" id="UP000266673">
    <property type="component" value="Unassembled WGS sequence"/>
</dbReference>
<dbReference type="EMBL" id="QKWP01001553">
    <property type="protein sequence ID" value="RIB08097.1"/>
    <property type="molecule type" value="Genomic_DNA"/>
</dbReference>
<evidence type="ECO:0000313" key="2">
    <source>
        <dbReference type="Proteomes" id="UP000266673"/>
    </source>
</evidence>
<sequence length="104" mass="12185">MTQEPEQKKKGQRYLNLDEKENRRTIGIIGRKRSEAQVSIDKIKDKHQYEYWKRNDYKEKKSDTDLSDEVRHILSFGDEETNAKNSVIGSAVKEAETGREILTI</sequence>
<accession>A0A397UG96</accession>
<protein>
    <submittedName>
        <fullName evidence="1">Uncharacterized protein</fullName>
    </submittedName>
</protein>
<comment type="caution">
    <text evidence="1">The sequence shown here is derived from an EMBL/GenBank/DDBJ whole genome shotgun (WGS) entry which is preliminary data.</text>
</comment>